<evidence type="ECO:0000313" key="1">
    <source>
        <dbReference type="EMBL" id="TMS58483.1"/>
    </source>
</evidence>
<keyword evidence="2" id="KW-1185">Reference proteome</keyword>
<organism evidence="1 2">
    <name type="scientific">Imbroritus primus</name>
    <dbReference type="NCBI Taxonomy" id="3058603"/>
    <lineage>
        <taxon>Bacteria</taxon>
        <taxon>Pseudomonadati</taxon>
        <taxon>Pseudomonadota</taxon>
        <taxon>Betaproteobacteria</taxon>
        <taxon>Burkholderiales</taxon>
        <taxon>Burkholderiaceae</taxon>
        <taxon>Imbroritus</taxon>
    </lineage>
</organism>
<sequence length="418" mass="44787">MLALALAVPCAAMAASADSAQLSRGQYLATVGNCMSCHTAPGGAPLAGGLPLKTPLGTVYSTNITPDPETGIGAYSRDEFEQAVRRGVARHGKRLYPAMPYPSYAGLTDDDVDALYAYLKHAVKPVRQATPAPEIPWLLGMRWPLAIWNWLFVDSKPYQPDAGKSAEWNRGAYLTQAVAHCGACHTPRNVVAAERALDERSSLYLAGARVDGWSAPNLTGDQITGLGAWSREEVAEYLRTGRNAHATSFGPMSEVISGGTQYLTQRDALAIATYLKTLPGVRGEKTPFRYDPAVAEALAQGRLDKPGARRYAEYCMACHGVDGKGFRRVFPPLAGNAVVADPDPASLIRLLLDGAVTANVATGPAEYHMPAYGWTLDDQELANILTFIRTSWGNAAPAVTDATVGRYRAAQAKQVRQP</sequence>
<accession>A0ACD3SQN4</accession>
<gene>
    <name evidence="1" type="ORF">MW7_007060</name>
</gene>
<dbReference type="EMBL" id="AKCV02000015">
    <property type="protein sequence ID" value="TMS58483.1"/>
    <property type="molecule type" value="Genomic_DNA"/>
</dbReference>
<evidence type="ECO:0000313" key="2">
    <source>
        <dbReference type="Proteomes" id="UP000004277"/>
    </source>
</evidence>
<proteinExistence type="predicted"/>
<name>A0ACD3SQN4_9BURK</name>
<protein>
    <submittedName>
        <fullName evidence="1">C-type cytochrome</fullName>
    </submittedName>
</protein>
<dbReference type="Proteomes" id="UP000004277">
    <property type="component" value="Unassembled WGS sequence"/>
</dbReference>
<comment type="caution">
    <text evidence="1">The sequence shown here is derived from an EMBL/GenBank/DDBJ whole genome shotgun (WGS) entry which is preliminary data.</text>
</comment>
<reference evidence="1" key="1">
    <citation type="submission" date="2019-05" db="EMBL/GenBank/DDBJ databases">
        <title>Revised genome assembly of Burkholderiaceae (previously Ralstonia) sp. PBA.</title>
        <authorList>
            <person name="Gan H.M."/>
        </authorList>
    </citation>
    <scope>NUCLEOTIDE SEQUENCE</scope>
    <source>
        <strain evidence="1">PBA</strain>
    </source>
</reference>